<dbReference type="PANTHER" id="PTHR35369:SF2">
    <property type="entry name" value="BLR3025 PROTEIN"/>
    <property type="match status" value="1"/>
</dbReference>
<protein>
    <recommendedName>
        <fullName evidence="2">DNA polymerase Y-family little finger domain-containing protein</fullName>
    </recommendedName>
</protein>
<evidence type="ECO:0000259" key="2">
    <source>
        <dbReference type="Pfam" id="PF11799"/>
    </source>
</evidence>
<keyword evidence="1" id="KW-0227">DNA damage</keyword>
<dbReference type="Pfam" id="PF11799">
    <property type="entry name" value="IMS_C"/>
    <property type="match status" value="1"/>
</dbReference>
<dbReference type="InterPro" id="IPR017961">
    <property type="entry name" value="DNA_pol_Y-fam_little_finger"/>
</dbReference>
<reference evidence="4" key="1">
    <citation type="submission" date="2019-10" db="EMBL/GenBank/DDBJ databases">
        <title>Lacipirellula parvula gen. nov., sp. nov., representing a lineage of planctomycetes widespread in freshwater anoxic habitats, and description of the family Lacipirellulaceae.</title>
        <authorList>
            <person name="Dedysh S.N."/>
            <person name="Kulichevskaya I.S."/>
            <person name="Beletsky A.V."/>
            <person name="Rakitin A.L."/>
            <person name="Mardanov A.V."/>
            <person name="Ivanova A.A."/>
            <person name="Saltykova V.X."/>
            <person name="Rijpstra W.I.C."/>
            <person name="Sinninghe Damste J.S."/>
            <person name="Ravin N.V."/>
        </authorList>
    </citation>
    <scope>NUCLEOTIDE SEQUENCE [LARGE SCALE GENOMIC DNA]</scope>
    <source>
        <strain evidence="4">PX69</strain>
    </source>
</reference>
<name>A0A5K7XFJ4_9BACT</name>
<evidence type="ECO:0000256" key="1">
    <source>
        <dbReference type="ARBA" id="ARBA00022763"/>
    </source>
</evidence>
<dbReference type="AlphaFoldDB" id="A0A5K7XFJ4"/>
<dbReference type="GO" id="GO:0006281">
    <property type="term" value="P:DNA repair"/>
    <property type="evidence" value="ECO:0007669"/>
    <property type="project" value="InterPro"/>
</dbReference>
<dbReference type="EMBL" id="AP021861">
    <property type="protein sequence ID" value="BBO35165.1"/>
    <property type="molecule type" value="Genomic_DNA"/>
</dbReference>
<dbReference type="SUPFAM" id="SSF56672">
    <property type="entry name" value="DNA/RNA polymerases"/>
    <property type="match status" value="1"/>
</dbReference>
<organism evidence="3 4">
    <name type="scientific">Lacipirellula parvula</name>
    <dbReference type="NCBI Taxonomy" id="2650471"/>
    <lineage>
        <taxon>Bacteria</taxon>
        <taxon>Pseudomonadati</taxon>
        <taxon>Planctomycetota</taxon>
        <taxon>Planctomycetia</taxon>
        <taxon>Pirellulales</taxon>
        <taxon>Lacipirellulaceae</taxon>
        <taxon>Lacipirellula</taxon>
    </lineage>
</organism>
<feature type="domain" description="DNA polymerase Y-family little finger" evidence="2">
    <location>
        <begin position="231"/>
        <end position="312"/>
    </location>
</feature>
<evidence type="ECO:0000313" key="4">
    <source>
        <dbReference type="Proteomes" id="UP000326837"/>
    </source>
</evidence>
<dbReference type="InterPro" id="IPR050356">
    <property type="entry name" value="SulA_CellDiv_inhibitor"/>
</dbReference>
<keyword evidence="4" id="KW-1185">Reference proteome</keyword>
<sequence length="487" mass="55288">MKRQRLKQRALSLWLPDWPLQRVRLERPALKRCELSLYCQQHGALRLIASDRYAAGTPLAEVVRGKVEQHDPDADRETLLRLAAWCEQFSPIVGIEPPDCLHLDVTGLDLLYGSEEILVKKIAESFQRRGLGVRGAIADTVGIAWGVSHYASQPWSIVRSEALFRSLPIEALRVVDDVAVFSELGVTKINQLLAIPRTALASRFGSELIKRIRQAIGEIPEPIVSHRPPPKIQVETRCEYPVGDRCELQSILSGLIQRVAAELARRQQGALQVRCEFQSERGPLSFTASLFRPTSDSAHLLELVVMQLDRIAIVGPIDCVTMAVTSHAPLTTWQQELFEDSRREESRRVGLLVDRLSNRLGREAVVRSIPQQEAQPELAVRYEPLAGAVRSKSKRVFSKIVRPLHLEIQPRPIKALAVAPDGPPLQFHWHGDHVVRRACGPERIQTGWWRGRYVQRDYYRVETSVGKRFWLFRELRSGKWFLHGAYD</sequence>
<dbReference type="KEGG" id="lpav:PLANPX_4777"/>
<proteinExistence type="predicted"/>
<dbReference type="CDD" id="cd03468">
    <property type="entry name" value="PolY_like"/>
    <property type="match status" value="1"/>
</dbReference>
<dbReference type="PANTHER" id="PTHR35369">
    <property type="entry name" value="BLR3025 PROTEIN-RELATED"/>
    <property type="match status" value="1"/>
</dbReference>
<dbReference type="InterPro" id="IPR043502">
    <property type="entry name" value="DNA/RNA_pol_sf"/>
</dbReference>
<dbReference type="Proteomes" id="UP000326837">
    <property type="component" value="Chromosome"/>
</dbReference>
<accession>A0A5K7XFJ4</accession>
<dbReference type="GO" id="GO:0003684">
    <property type="term" value="F:damaged DNA binding"/>
    <property type="evidence" value="ECO:0007669"/>
    <property type="project" value="InterPro"/>
</dbReference>
<gene>
    <name evidence="3" type="ORF">PLANPX_4777</name>
</gene>
<evidence type="ECO:0000313" key="3">
    <source>
        <dbReference type="EMBL" id="BBO35165.1"/>
    </source>
</evidence>